<dbReference type="Pfam" id="PF00293">
    <property type="entry name" value="NUDIX"/>
    <property type="match status" value="1"/>
</dbReference>
<dbReference type="PROSITE" id="PS00893">
    <property type="entry name" value="NUDIX_BOX"/>
    <property type="match status" value="1"/>
</dbReference>
<sequence length="195" mass="22369">MDLKRPQSKHPIPKDARLAFKGKIFEIYQWDQELFDGTKAVFEKIKRHDGVNVFPVTDDGKIIVAEQEQPGYTPFWSSIGGGVEEDETPIDCARRELLEESGYEADTFVLWNAIQPSMMADWAVFTFIAKQCRKRSSPLLDPGEKIILHYLTLDEFIDLAHKDTFRDRDVALMLFRTLAEPGGYKKLEALFSPLL</sequence>
<feature type="domain" description="Nudix hydrolase" evidence="3">
    <location>
        <begin position="46"/>
        <end position="176"/>
    </location>
</feature>
<evidence type="ECO:0000313" key="5">
    <source>
        <dbReference type="Proteomes" id="UP000178574"/>
    </source>
</evidence>
<evidence type="ECO:0000256" key="2">
    <source>
        <dbReference type="ARBA" id="ARBA00022801"/>
    </source>
</evidence>
<accession>A0A1G2K8T3</accession>
<dbReference type="Gene3D" id="3.90.79.10">
    <property type="entry name" value="Nucleoside Triphosphate Pyrophosphohydrolase"/>
    <property type="match status" value="1"/>
</dbReference>
<dbReference type="PANTHER" id="PTHR43046">
    <property type="entry name" value="GDP-MANNOSE MANNOSYL HYDROLASE"/>
    <property type="match status" value="1"/>
</dbReference>
<dbReference type="PANTHER" id="PTHR43046:SF14">
    <property type="entry name" value="MUTT_NUDIX FAMILY PROTEIN"/>
    <property type="match status" value="1"/>
</dbReference>
<dbReference type="PROSITE" id="PS51462">
    <property type="entry name" value="NUDIX"/>
    <property type="match status" value="1"/>
</dbReference>
<organism evidence="4 5">
    <name type="scientific">Candidatus Sungbacteria bacterium RIFCSPHIGHO2_01_FULL_50_25</name>
    <dbReference type="NCBI Taxonomy" id="1802265"/>
    <lineage>
        <taxon>Bacteria</taxon>
        <taxon>Candidatus Sungiibacteriota</taxon>
    </lineage>
</organism>
<keyword evidence="2" id="KW-0378">Hydrolase</keyword>
<comment type="caution">
    <text evidence="4">The sequence shown here is derived from an EMBL/GenBank/DDBJ whole genome shotgun (WGS) entry which is preliminary data.</text>
</comment>
<evidence type="ECO:0000313" key="4">
    <source>
        <dbReference type="EMBL" id="OGZ94961.1"/>
    </source>
</evidence>
<protein>
    <recommendedName>
        <fullName evidence="3">Nudix hydrolase domain-containing protein</fullName>
    </recommendedName>
</protein>
<name>A0A1G2K8T3_9BACT</name>
<dbReference type="Proteomes" id="UP000178574">
    <property type="component" value="Unassembled WGS sequence"/>
</dbReference>
<dbReference type="CDD" id="cd03424">
    <property type="entry name" value="NUDIX_ADPRase_Nudt5_UGPPase_Nudt14"/>
    <property type="match status" value="1"/>
</dbReference>
<dbReference type="InterPro" id="IPR015797">
    <property type="entry name" value="NUDIX_hydrolase-like_dom_sf"/>
</dbReference>
<dbReference type="InterPro" id="IPR020084">
    <property type="entry name" value="NUDIX_hydrolase_CS"/>
</dbReference>
<evidence type="ECO:0000256" key="1">
    <source>
        <dbReference type="ARBA" id="ARBA00001946"/>
    </source>
</evidence>
<dbReference type="AlphaFoldDB" id="A0A1G2K8T3"/>
<evidence type="ECO:0000259" key="3">
    <source>
        <dbReference type="PROSITE" id="PS51462"/>
    </source>
</evidence>
<comment type="cofactor">
    <cofactor evidence="1">
        <name>Mg(2+)</name>
        <dbReference type="ChEBI" id="CHEBI:18420"/>
    </cofactor>
</comment>
<dbReference type="EMBL" id="MHQD01000045">
    <property type="protein sequence ID" value="OGZ94961.1"/>
    <property type="molecule type" value="Genomic_DNA"/>
</dbReference>
<reference evidence="4 5" key="1">
    <citation type="journal article" date="2016" name="Nat. Commun.">
        <title>Thousands of microbial genomes shed light on interconnected biogeochemical processes in an aquifer system.</title>
        <authorList>
            <person name="Anantharaman K."/>
            <person name="Brown C.T."/>
            <person name="Hug L.A."/>
            <person name="Sharon I."/>
            <person name="Castelle C.J."/>
            <person name="Probst A.J."/>
            <person name="Thomas B.C."/>
            <person name="Singh A."/>
            <person name="Wilkins M.J."/>
            <person name="Karaoz U."/>
            <person name="Brodie E.L."/>
            <person name="Williams K.H."/>
            <person name="Hubbard S.S."/>
            <person name="Banfield J.F."/>
        </authorList>
    </citation>
    <scope>NUCLEOTIDE SEQUENCE [LARGE SCALE GENOMIC DNA]</scope>
</reference>
<proteinExistence type="predicted"/>
<gene>
    <name evidence="4" type="ORF">A2847_02175</name>
</gene>
<dbReference type="InterPro" id="IPR000086">
    <property type="entry name" value="NUDIX_hydrolase_dom"/>
</dbReference>
<dbReference type="GO" id="GO:0016787">
    <property type="term" value="F:hydrolase activity"/>
    <property type="evidence" value="ECO:0007669"/>
    <property type="project" value="UniProtKB-KW"/>
</dbReference>
<dbReference type="SUPFAM" id="SSF55811">
    <property type="entry name" value="Nudix"/>
    <property type="match status" value="1"/>
</dbReference>